<organism evidence="9 10">
    <name type="scientific">Venustampulla echinocandica</name>
    <dbReference type="NCBI Taxonomy" id="2656787"/>
    <lineage>
        <taxon>Eukaryota</taxon>
        <taxon>Fungi</taxon>
        <taxon>Dikarya</taxon>
        <taxon>Ascomycota</taxon>
        <taxon>Pezizomycotina</taxon>
        <taxon>Leotiomycetes</taxon>
        <taxon>Helotiales</taxon>
        <taxon>Pleuroascaceae</taxon>
        <taxon>Venustampulla</taxon>
    </lineage>
</organism>
<dbReference type="GeneID" id="43601544"/>
<dbReference type="PANTHER" id="PTHR46206">
    <property type="entry name" value="CYTOCHROME P450"/>
    <property type="match status" value="1"/>
</dbReference>
<keyword evidence="3 6" id="KW-0479">Metal-binding</keyword>
<comment type="caution">
    <text evidence="9">The sequence shown here is derived from an EMBL/GenBank/DDBJ whole genome shotgun (WGS) entry which is preliminary data.</text>
</comment>
<dbReference type="AlphaFoldDB" id="A0A370TEY9"/>
<evidence type="ECO:0000256" key="1">
    <source>
        <dbReference type="ARBA" id="ARBA00001971"/>
    </source>
</evidence>
<gene>
    <name evidence="9" type="ORF">BP5553_08695</name>
</gene>
<keyword evidence="4 7" id="KW-0560">Oxidoreductase</keyword>
<dbReference type="GO" id="GO:0005506">
    <property type="term" value="F:iron ion binding"/>
    <property type="evidence" value="ECO:0007669"/>
    <property type="project" value="InterPro"/>
</dbReference>
<evidence type="ECO:0000256" key="5">
    <source>
        <dbReference type="ARBA" id="ARBA00023004"/>
    </source>
</evidence>
<feature type="transmembrane region" description="Helical" evidence="8">
    <location>
        <begin position="6"/>
        <end position="25"/>
    </location>
</feature>
<dbReference type="Pfam" id="PF00067">
    <property type="entry name" value="p450"/>
    <property type="match status" value="1"/>
</dbReference>
<sequence>MSSMYIILTSIIAAAGLCRIFYWLIYPGGHRPVTKASLKHIPELRFQDDNSKNRYLNDTRTLLLLGYDKYLKHGTAFQMHNPVGELGPQVMLPMKYLDEVKNAPLSLFSFQAFSEKMFFLNYIDAPYQTEAATHVIKIDLNRNLNNLVHGTWKEAIAVLDENIPANAEWTSFDTYDLISKVASQVSAFALVGPELCRNKEWLKLAIETTFTIFGAANAVRDNYSPRLRWLARFWNEAPKQLRNGRAKAAELLKPIYADRLNAVKAKKSGGDGDSSPSKFADTVYWLLGNKEADRTLAGIAEQELFLTTASVHTTSGTLQSVLFDWLAHPEYHAEVIAEARQVMAEPGATADGEYHWSMQLVAKLWKLDSFMKESSRMHPIGFITGQRYALKPHTFKDGLHIPAGTIFQFPADAVHHDPDIYPEPHKFDGHRFLRLRETVDPNRFHFASVSDSSLNFGAGAHSCPGRFLATLNVKLVMLLLITRYEVKFEDDNITQRPDDTFHDFNRRSDPSIRILARRKQLK</sequence>
<dbReference type="CDD" id="cd11041">
    <property type="entry name" value="CYP503A1-like"/>
    <property type="match status" value="1"/>
</dbReference>
<keyword evidence="5 6" id="KW-0408">Iron</keyword>
<dbReference type="InterPro" id="IPR002403">
    <property type="entry name" value="Cyt_P450_E_grp-IV"/>
</dbReference>
<dbReference type="InterPro" id="IPR001128">
    <property type="entry name" value="Cyt_P450"/>
</dbReference>
<comment type="cofactor">
    <cofactor evidence="1 6">
        <name>heme</name>
        <dbReference type="ChEBI" id="CHEBI:30413"/>
    </cofactor>
</comment>
<keyword evidence="8" id="KW-0812">Transmembrane</keyword>
<dbReference type="OrthoDB" id="1844152at2759"/>
<keyword evidence="6 7" id="KW-0349">Heme</keyword>
<dbReference type="InterPro" id="IPR017972">
    <property type="entry name" value="Cyt_P450_CS"/>
</dbReference>
<accession>A0A370TEY9</accession>
<dbReference type="Proteomes" id="UP000254866">
    <property type="component" value="Unassembled WGS sequence"/>
</dbReference>
<evidence type="ECO:0000256" key="4">
    <source>
        <dbReference type="ARBA" id="ARBA00023002"/>
    </source>
</evidence>
<dbReference type="RefSeq" id="XP_031866749.1">
    <property type="nucleotide sequence ID" value="XM_032017318.1"/>
</dbReference>
<dbReference type="STRING" id="2656787.A0A370TEY9"/>
<dbReference type="PROSITE" id="PS00086">
    <property type="entry name" value="CYTOCHROME_P450"/>
    <property type="match status" value="1"/>
</dbReference>
<protein>
    <submittedName>
        <fullName evidence="9">Cytochrome P450</fullName>
    </submittedName>
</protein>
<keyword evidence="7" id="KW-0503">Monooxygenase</keyword>
<dbReference type="InterPro" id="IPR036396">
    <property type="entry name" value="Cyt_P450_sf"/>
</dbReference>
<evidence type="ECO:0000256" key="3">
    <source>
        <dbReference type="ARBA" id="ARBA00022723"/>
    </source>
</evidence>
<evidence type="ECO:0000256" key="7">
    <source>
        <dbReference type="RuleBase" id="RU000461"/>
    </source>
</evidence>
<keyword evidence="8" id="KW-1133">Transmembrane helix</keyword>
<comment type="similarity">
    <text evidence="2 7">Belongs to the cytochrome P450 family.</text>
</comment>
<keyword evidence="8" id="KW-0472">Membrane</keyword>
<dbReference type="GO" id="GO:0020037">
    <property type="term" value="F:heme binding"/>
    <property type="evidence" value="ECO:0007669"/>
    <property type="project" value="InterPro"/>
</dbReference>
<evidence type="ECO:0000313" key="10">
    <source>
        <dbReference type="Proteomes" id="UP000254866"/>
    </source>
</evidence>
<evidence type="ECO:0000313" key="9">
    <source>
        <dbReference type="EMBL" id="RDL33256.1"/>
    </source>
</evidence>
<dbReference type="PRINTS" id="PR00465">
    <property type="entry name" value="EP450IV"/>
</dbReference>
<dbReference type="SUPFAM" id="SSF48264">
    <property type="entry name" value="Cytochrome P450"/>
    <property type="match status" value="1"/>
</dbReference>
<dbReference type="GO" id="GO:0004497">
    <property type="term" value="F:monooxygenase activity"/>
    <property type="evidence" value="ECO:0007669"/>
    <property type="project" value="UniProtKB-KW"/>
</dbReference>
<evidence type="ECO:0000256" key="6">
    <source>
        <dbReference type="PIRSR" id="PIRSR602403-1"/>
    </source>
</evidence>
<evidence type="ECO:0000256" key="2">
    <source>
        <dbReference type="ARBA" id="ARBA00010617"/>
    </source>
</evidence>
<reference evidence="9 10" key="1">
    <citation type="journal article" date="2018" name="IMA Fungus">
        <title>IMA Genome-F 9: Draft genome sequence of Annulohypoxylon stygium, Aspergillus mulundensis, Berkeleyomyces basicola (syn. Thielaviopsis basicola), Ceratocystis smalleyi, two Cercospora beticola strains, Coleophoma cylindrospora, Fusarium fracticaudum, Phialophora cf. hyalina, and Morchella septimelata.</title>
        <authorList>
            <person name="Wingfield B.D."/>
            <person name="Bills G.F."/>
            <person name="Dong Y."/>
            <person name="Huang W."/>
            <person name="Nel W.J."/>
            <person name="Swalarsk-Parry B.S."/>
            <person name="Vaghefi N."/>
            <person name="Wilken P.M."/>
            <person name="An Z."/>
            <person name="de Beer Z.W."/>
            <person name="De Vos L."/>
            <person name="Chen L."/>
            <person name="Duong T.A."/>
            <person name="Gao Y."/>
            <person name="Hammerbacher A."/>
            <person name="Kikkert J.R."/>
            <person name="Li Y."/>
            <person name="Li H."/>
            <person name="Li K."/>
            <person name="Li Q."/>
            <person name="Liu X."/>
            <person name="Ma X."/>
            <person name="Naidoo K."/>
            <person name="Pethybridge S.J."/>
            <person name="Sun J."/>
            <person name="Steenkamp E.T."/>
            <person name="van der Nest M.A."/>
            <person name="van Wyk S."/>
            <person name="Wingfield M.J."/>
            <person name="Xiong C."/>
            <person name="Yue Q."/>
            <person name="Zhang X."/>
        </authorList>
    </citation>
    <scope>NUCLEOTIDE SEQUENCE [LARGE SCALE GENOMIC DNA]</scope>
    <source>
        <strain evidence="9 10">BP 5553</strain>
    </source>
</reference>
<feature type="binding site" description="axial binding residue" evidence="6">
    <location>
        <position position="463"/>
    </location>
    <ligand>
        <name>heme</name>
        <dbReference type="ChEBI" id="CHEBI:30413"/>
    </ligand>
    <ligandPart>
        <name>Fe</name>
        <dbReference type="ChEBI" id="CHEBI:18248"/>
    </ligandPart>
</feature>
<proteinExistence type="inferred from homology"/>
<dbReference type="Gene3D" id="1.10.630.10">
    <property type="entry name" value="Cytochrome P450"/>
    <property type="match status" value="1"/>
</dbReference>
<dbReference type="GO" id="GO:0016705">
    <property type="term" value="F:oxidoreductase activity, acting on paired donors, with incorporation or reduction of molecular oxygen"/>
    <property type="evidence" value="ECO:0007669"/>
    <property type="project" value="InterPro"/>
</dbReference>
<dbReference type="EMBL" id="NPIC01000009">
    <property type="protein sequence ID" value="RDL33256.1"/>
    <property type="molecule type" value="Genomic_DNA"/>
</dbReference>
<name>A0A370TEY9_9HELO</name>
<keyword evidence="10" id="KW-1185">Reference proteome</keyword>
<evidence type="ECO:0000256" key="8">
    <source>
        <dbReference type="SAM" id="Phobius"/>
    </source>
</evidence>